<feature type="transmembrane region" description="Helical" evidence="2">
    <location>
        <begin position="87"/>
        <end position="109"/>
    </location>
</feature>
<feature type="region of interest" description="Disordered" evidence="1">
    <location>
        <begin position="385"/>
        <end position="407"/>
    </location>
</feature>
<feature type="compositionally biased region" description="Low complexity" evidence="1">
    <location>
        <begin position="452"/>
        <end position="469"/>
    </location>
</feature>
<evidence type="ECO:0000256" key="2">
    <source>
        <dbReference type="SAM" id="Phobius"/>
    </source>
</evidence>
<feature type="region of interest" description="Disordered" evidence="1">
    <location>
        <begin position="338"/>
        <end position="367"/>
    </location>
</feature>
<keyword evidence="2" id="KW-0472">Membrane</keyword>
<feature type="compositionally biased region" description="Polar residues" evidence="1">
    <location>
        <begin position="394"/>
        <end position="405"/>
    </location>
</feature>
<keyword evidence="4" id="KW-1185">Reference proteome</keyword>
<comment type="caution">
    <text evidence="3">The sequence shown here is derived from an EMBL/GenBank/DDBJ whole genome shotgun (WGS) entry which is preliminary data.</text>
</comment>
<evidence type="ECO:0000256" key="1">
    <source>
        <dbReference type="SAM" id="MobiDB-lite"/>
    </source>
</evidence>
<name>A0AAV1ILD0_9CHLO</name>
<keyword evidence="2" id="KW-0812">Transmembrane</keyword>
<feature type="compositionally biased region" description="Polar residues" evidence="1">
    <location>
        <begin position="472"/>
        <end position="484"/>
    </location>
</feature>
<dbReference type="AlphaFoldDB" id="A0AAV1ILD0"/>
<dbReference type="EMBL" id="CAUYUE010000015">
    <property type="protein sequence ID" value="CAK0786754.1"/>
    <property type="molecule type" value="Genomic_DNA"/>
</dbReference>
<evidence type="ECO:0000313" key="4">
    <source>
        <dbReference type="Proteomes" id="UP001314263"/>
    </source>
</evidence>
<protein>
    <submittedName>
        <fullName evidence="3">Uncharacterized protein</fullName>
    </submittedName>
</protein>
<dbReference type="Proteomes" id="UP001314263">
    <property type="component" value="Unassembled WGS sequence"/>
</dbReference>
<feature type="region of interest" description="Disordered" evidence="1">
    <location>
        <begin position="451"/>
        <end position="506"/>
    </location>
</feature>
<gene>
    <name evidence="3" type="ORF">CVIRNUC_009968</name>
</gene>
<sequence>MDCYSDHSAILDYLAQVEQEEQLRESLKSKSGIAALRVEKGSGPYRKWEKQPLCDELGEASSSSHEDDYIDKGHCDGPIISKKTMQYLIWFNAALFILVVLGGTLMGTFGNAGRAGHPRQEPPGSFIRHNALIGLHSHPVKHAAPAPAPASQDHTVSAPYIAPAPAAAFGAPGLAPVAGQATAGRAHSMAAGGDMHQQVNPAASSAALAAAQYWKEQQAESMQEAGGEWEDGNLTPSRPASAAAEEAGEWEDGNLTPAKPTLAAAQGAARYWGRKAWASAPAPLPHVLALAPAPARAARPGVGKMMASWAHQAATQATQGLPSSLRYNKAPAVDELQPSQHMQGYPDPSQYPQAQAQPQPQPQTQGQDLIKGLNQAGTQIQSAWPAVQPAHGSGQPTQPGASASGLQDLPSQAAMAGQIYSHDSRTPQQGAQGSEVPVNRPAAYSKWAPFHAQPKSQPAGAQSAQAGGATYLTPSEIQAIGTSKRQADTTDMQEEGFLNDQRQQRP</sequence>
<organism evidence="3 4">
    <name type="scientific">Coccomyxa viridis</name>
    <dbReference type="NCBI Taxonomy" id="1274662"/>
    <lineage>
        <taxon>Eukaryota</taxon>
        <taxon>Viridiplantae</taxon>
        <taxon>Chlorophyta</taxon>
        <taxon>core chlorophytes</taxon>
        <taxon>Trebouxiophyceae</taxon>
        <taxon>Trebouxiophyceae incertae sedis</taxon>
        <taxon>Coccomyxaceae</taxon>
        <taxon>Coccomyxa</taxon>
    </lineage>
</organism>
<evidence type="ECO:0000313" key="3">
    <source>
        <dbReference type="EMBL" id="CAK0786754.1"/>
    </source>
</evidence>
<reference evidence="3 4" key="1">
    <citation type="submission" date="2023-10" db="EMBL/GenBank/DDBJ databases">
        <authorList>
            <person name="Maclean D."/>
            <person name="Macfadyen A."/>
        </authorList>
    </citation>
    <scope>NUCLEOTIDE SEQUENCE [LARGE SCALE GENOMIC DNA]</scope>
</reference>
<feature type="compositionally biased region" description="Low complexity" evidence="1">
    <location>
        <begin position="346"/>
        <end position="367"/>
    </location>
</feature>
<keyword evidence="2" id="KW-1133">Transmembrane helix</keyword>
<accession>A0AAV1ILD0</accession>
<proteinExistence type="predicted"/>
<feature type="region of interest" description="Disordered" evidence="1">
    <location>
        <begin position="218"/>
        <end position="246"/>
    </location>
</feature>